<dbReference type="RefSeq" id="WP_135446684.1">
    <property type="nucleotide sequence ID" value="NZ_SRLE01000055.1"/>
</dbReference>
<evidence type="ECO:0000256" key="4">
    <source>
        <dbReference type="ARBA" id="ARBA00023002"/>
    </source>
</evidence>
<accession>A0A4Z0LSI5</accession>
<sequence>GIDPAALETTVSRFNGFVAANHDADFGRGARAYDRWLGDFTHQPSTTLGSIERGPFYAVPILPGDVGTYGGVVTDSSARVLRADGTPIAGLYATGVSTASVMGRTYPGAGCSVGPSFVWGYVAARHALSPPA</sequence>
<dbReference type="SUPFAM" id="SSF51905">
    <property type="entry name" value="FAD/NAD(P)-binding domain"/>
    <property type="match status" value="1"/>
</dbReference>
<dbReference type="Gene3D" id="3.50.50.60">
    <property type="entry name" value="FAD/NAD(P)-binding domain"/>
    <property type="match status" value="1"/>
</dbReference>
<feature type="non-terminal residue" evidence="6">
    <location>
        <position position="1"/>
    </location>
</feature>
<dbReference type="EMBL" id="SRLE01000055">
    <property type="protein sequence ID" value="TGD70242.1"/>
    <property type="molecule type" value="Genomic_DNA"/>
</dbReference>
<evidence type="ECO:0000256" key="2">
    <source>
        <dbReference type="ARBA" id="ARBA00022630"/>
    </source>
</evidence>
<dbReference type="AlphaFoldDB" id="A0A4Z0LSI5"/>
<dbReference type="InterPro" id="IPR003953">
    <property type="entry name" value="FAD-dep_OxRdtase_2_FAD-bd"/>
</dbReference>
<protein>
    <submittedName>
        <fullName evidence="6">FAD-binding protein</fullName>
    </submittedName>
</protein>
<gene>
    <name evidence="6" type="ORF">E4634_21260</name>
</gene>
<feature type="domain" description="FAD-dependent oxidoreductase 2 FAD-binding" evidence="5">
    <location>
        <begin position="1"/>
        <end position="113"/>
    </location>
</feature>
<name>A0A4Z0LSI5_9GAMM</name>
<dbReference type="Proteomes" id="UP000298050">
    <property type="component" value="Unassembled WGS sequence"/>
</dbReference>
<dbReference type="GO" id="GO:0016491">
    <property type="term" value="F:oxidoreductase activity"/>
    <property type="evidence" value="ECO:0007669"/>
    <property type="project" value="UniProtKB-KW"/>
</dbReference>
<keyword evidence="2" id="KW-0285">Flavoprotein</keyword>
<dbReference type="SUPFAM" id="SSF56425">
    <property type="entry name" value="Succinate dehydrogenase/fumarate reductase flavoprotein, catalytic domain"/>
    <property type="match status" value="1"/>
</dbReference>
<comment type="cofactor">
    <cofactor evidence="1">
        <name>FAD</name>
        <dbReference type="ChEBI" id="CHEBI:57692"/>
    </cofactor>
</comment>
<evidence type="ECO:0000256" key="1">
    <source>
        <dbReference type="ARBA" id="ARBA00001974"/>
    </source>
</evidence>
<dbReference type="OrthoDB" id="9813348at2"/>
<evidence type="ECO:0000313" key="7">
    <source>
        <dbReference type="Proteomes" id="UP000298050"/>
    </source>
</evidence>
<keyword evidence="7" id="KW-1185">Reference proteome</keyword>
<keyword evidence="3" id="KW-0274">FAD</keyword>
<evidence type="ECO:0000259" key="5">
    <source>
        <dbReference type="Pfam" id="PF00890"/>
    </source>
</evidence>
<dbReference type="Gene3D" id="3.90.700.10">
    <property type="entry name" value="Succinate dehydrogenase/fumarate reductase flavoprotein, catalytic domain"/>
    <property type="match status" value="1"/>
</dbReference>
<reference evidence="6 7" key="1">
    <citation type="submission" date="2019-04" db="EMBL/GenBank/DDBJ databases">
        <title>Taxonomy of novel Haliea sp. from mangrove soil of West Coast of India.</title>
        <authorList>
            <person name="Verma A."/>
            <person name="Kumar P."/>
            <person name="Krishnamurthi S."/>
        </authorList>
    </citation>
    <scope>NUCLEOTIDE SEQUENCE [LARGE SCALE GENOMIC DNA]</scope>
    <source>
        <strain evidence="6 7">SAOS-164</strain>
    </source>
</reference>
<dbReference type="Pfam" id="PF00890">
    <property type="entry name" value="FAD_binding_2"/>
    <property type="match status" value="1"/>
</dbReference>
<evidence type="ECO:0000313" key="6">
    <source>
        <dbReference type="EMBL" id="TGD70242.1"/>
    </source>
</evidence>
<dbReference type="GO" id="GO:0008202">
    <property type="term" value="P:steroid metabolic process"/>
    <property type="evidence" value="ECO:0007669"/>
    <property type="project" value="UniProtKB-ARBA"/>
</dbReference>
<comment type="caution">
    <text evidence="6">The sequence shown here is derived from an EMBL/GenBank/DDBJ whole genome shotgun (WGS) entry which is preliminary data.</text>
</comment>
<evidence type="ECO:0000256" key="3">
    <source>
        <dbReference type="ARBA" id="ARBA00022827"/>
    </source>
</evidence>
<dbReference type="InterPro" id="IPR050315">
    <property type="entry name" value="FAD-oxidoreductase_2"/>
</dbReference>
<dbReference type="InterPro" id="IPR027477">
    <property type="entry name" value="Succ_DH/fumarate_Rdtase_cat_sf"/>
</dbReference>
<dbReference type="PANTHER" id="PTHR43400">
    <property type="entry name" value="FUMARATE REDUCTASE"/>
    <property type="match status" value="1"/>
</dbReference>
<dbReference type="PANTHER" id="PTHR43400:SF10">
    <property type="entry name" value="3-OXOSTEROID 1-DEHYDROGENASE"/>
    <property type="match status" value="1"/>
</dbReference>
<proteinExistence type="predicted"/>
<dbReference type="InterPro" id="IPR036188">
    <property type="entry name" value="FAD/NAD-bd_sf"/>
</dbReference>
<keyword evidence="4" id="KW-0560">Oxidoreductase</keyword>
<organism evidence="6 7">
    <name type="scientific">Mangrovimicrobium sediminis</name>
    <dbReference type="NCBI Taxonomy" id="2562682"/>
    <lineage>
        <taxon>Bacteria</taxon>
        <taxon>Pseudomonadati</taxon>
        <taxon>Pseudomonadota</taxon>
        <taxon>Gammaproteobacteria</taxon>
        <taxon>Cellvibrionales</taxon>
        <taxon>Halieaceae</taxon>
        <taxon>Mangrovimicrobium</taxon>
    </lineage>
</organism>